<organism evidence="2 3">
    <name type="scientific">Sparassis crispa</name>
    <dbReference type="NCBI Taxonomy" id="139825"/>
    <lineage>
        <taxon>Eukaryota</taxon>
        <taxon>Fungi</taxon>
        <taxon>Dikarya</taxon>
        <taxon>Basidiomycota</taxon>
        <taxon>Agaricomycotina</taxon>
        <taxon>Agaricomycetes</taxon>
        <taxon>Polyporales</taxon>
        <taxon>Sparassidaceae</taxon>
        <taxon>Sparassis</taxon>
    </lineage>
</organism>
<dbReference type="AlphaFoldDB" id="A0A401GLH6"/>
<dbReference type="Proteomes" id="UP000287166">
    <property type="component" value="Unassembled WGS sequence"/>
</dbReference>
<accession>A0A401GLH6</accession>
<feature type="compositionally biased region" description="Polar residues" evidence="1">
    <location>
        <begin position="1"/>
        <end position="25"/>
    </location>
</feature>
<evidence type="ECO:0000313" key="2">
    <source>
        <dbReference type="EMBL" id="GBE83037.1"/>
    </source>
</evidence>
<dbReference type="GeneID" id="38779954"/>
<dbReference type="OrthoDB" id="2754287at2759"/>
<sequence length="100" mass="11102">MPSSKSSRMLQTTSPLPRASSSTALDDSKNARTRQWLTRPLDRADLATGLHAVSERLQGADLAEDEWIVSLLSELAAHLRGRDEEQSRYLSEAVVRLQKA</sequence>
<dbReference type="EMBL" id="BFAD01000005">
    <property type="protein sequence ID" value="GBE83037.1"/>
    <property type="molecule type" value="Genomic_DNA"/>
</dbReference>
<feature type="region of interest" description="Disordered" evidence="1">
    <location>
        <begin position="1"/>
        <end position="33"/>
    </location>
</feature>
<name>A0A401GLH6_9APHY</name>
<evidence type="ECO:0000256" key="1">
    <source>
        <dbReference type="SAM" id="MobiDB-lite"/>
    </source>
</evidence>
<gene>
    <name evidence="2" type="ORF">SCP_0500800</name>
</gene>
<comment type="caution">
    <text evidence="2">The sequence shown here is derived from an EMBL/GenBank/DDBJ whole genome shotgun (WGS) entry which is preliminary data.</text>
</comment>
<keyword evidence="3" id="KW-1185">Reference proteome</keyword>
<dbReference type="InParanoid" id="A0A401GLH6"/>
<evidence type="ECO:0000313" key="3">
    <source>
        <dbReference type="Proteomes" id="UP000287166"/>
    </source>
</evidence>
<protein>
    <submittedName>
        <fullName evidence="2">Uncharacterized protein</fullName>
    </submittedName>
</protein>
<proteinExistence type="predicted"/>
<dbReference type="RefSeq" id="XP_027613950.1">
    <property type="nucleotide sequence ID" value="XM_027758149.1"/>
</dbReference>
<reference evidence="2 3" key="1">
    <citation type="journal article" date="2018" name="Sci. Rep.">
        <title>Genome sequence of the cauliflower mushroom Sparassis crispa (Hanabiratake) and its association with beneficial usage.</title>
        <authorList>
            <person name="Kiyama R."/>
            <person name="Furutani Y."/>
            <person name="Kawaguchi K."/>
            <person name="Nakanishi T."/>
        </authorList>
    </citation>
    <scope>NUCLEOTIDE SEQUENCE [LARGE SCALE GENOMIC DNA]</scope>
</reference>